<dbReference type="SMART" id="SM01065">
    <property type="entry name" value="CBM_2"/>
    <property type="match status" value="1"/>
</dbReference>
<dbReference type="InterPro" id="IPR013783">
    <property type="entry name" value="Ig-like_fold"/>
</dbReference>
<proteinExistence type="predicted"/>
<accession>A0A0G4HVN3</accession>
<reference evidence="3" key="1">
    <citation type="submission" date="2014-11" db="EMBL/GenBank/DDBJ databases">
        <authorList>
            <person name="Otto D Thomas"/>
            <person name="Naeem Raeece"/>
        </authorList>
    </citation>
    <scope>NUCLEOTIDE SEQUENCE</scope>
</reference>
<dbReference type="InterPro" id="IPR002044">
    <property type="entry name" value="CBM20"/>
</dbReference>
<feature type="compositionally biased region" description="Basic and acidic residues" evidence="1">
    <location>
        <begin position="250"/>
        <end position="262"/>
    </location>
</feature>
<dbReference type="PROSITE" id="PS51166">
    <property type="entry name" value="CBM20"/>
    <property type="match status" value="1"/>
</dbReference>
<dbReference type="EMBL" id="CDMZ01004060">
    <property type="protein sequence ID" value="CEM48534.1"/>
    <property type="molecule type" value="Genomic_DNA"/>
</dbReference>
<sequence length="714" mass="77252">MTIKMMEAERGVVLFACSGAEPREGQTLVVVGSSSELGGWDASRGVTLHQVKNPAFPGVWMSFPMRHSASLSQVRFQFALVTPSADSLQSMTFEDRRLVVDGLKSSSAVISTISAAAPSHSRSQDCCWCVWGEPLRCGPREVEVVGGGYALFGGRWGNGETQMTPLRLEDMVLAQQQLEPERDTPPSVSSKFESDKENEWENDWEKEGSIAGEKFGGPHEGDFTVSDVSLSASGNVLSAAPSTGTWAERVGGEEREKEKETDIQPETELAERRSRASGQQRGGGGRVSLREISEAAGGGVRVAPASETAHILMASADSAESDGGSVPWGHSETFASAHLQRQGYDVMGGERVHGISDQTIRCAPAALKRREGMRREGVGVLGGKSAESVNGLTGRRVPCLIVGENQSSCEMKTEGASLSPSAVCEGPKRRRLSSLSVAASESQLDMSLRRGEQTLIFPCPSIPQQHSRFPKSRLSFDSVGMNQADGACQREAAVCGLSEEEETQRGSTNWGGNTTKATKRPLCPPDRCHSDCRGAERQHPVACNRDVQQYLAGRDGSTENIGVRRKGGKRAHTGEVKRDRHGNILCPHGRVRSKCKECGGKSICEHGRQRCRCKECGGKSFCGHGRIRSRCKDCGGKGICDHGRERSKCKECGGKSICEHGRERSKCKECGGKSICEHGRVRYFCKECGGGAFCVHRRKRRCCQECKQVSSLPP</sequence>
<dbReference type="AlphaFoldDB" id="A0A0G4HVN3"/>
<dbReference type="InterPro" id="IPR013784">
    <property type="entry name" value="Carb-bd-like_fold"/>
</dbReference>
<feature type="compositionally biased region" description="Polar residues" evidence="1">
    <location>
        <begin position="235"/>
        <end position="245"/>
    </location>
</feature>
<dbReference type="VEuPathDB" id="CryptoDB:Cvel_32320"/>
<feature type="domain" description="CBM20" evidence="2">
    <location>
        <begin position="5"/>
        <end position="133"/>
    </location>
</feature>
<gene>
    <name evidence="3" type="ORF">Cvel_32320</name>
</gene>
<name>A0A0G4HVN3_9ALVE</name>
<protein>
    <recommendedName>
        <fullName evidence="2">CBM20 domain-containing protein</fullName>
    </recommendedName>
</protein>
<evidence type="ECO:0000259" key="2">
    <source>
        <dbReference type="PROSITE" id="PS51166"/>
    </source>
</evidence>
<dbReference type="PhylomeDB" id="A0A0G4HVN3"/>
<evidence type="ECO:0000313" key="3">
    <source>
        <dbReference type="EMBL" id="CEM48534.1"/>
    </source>
</evidence>
<feature type="region of interest" description="Disordered" evidence="1">
    <location>
        <begin position="235"/>
        <end position="288"/>
    </location>
</feature>
<dbReference type="SUPFAM" id="SSF49452">
    <property type="entry name" value="Starch-binding domain-like"/>
    <property type="match status" value="1"/>
</dbReference>
<feature type="region of interest" description="Disordered" evidence="1">
    <location>
        <begin position="178"/>
        <end position="204"/>
    </location>
</feature>
<dbReference type="GO" id="GO:2001070">
    <property type="term" value="F:starch binding"/>
    <property type="evidence" value="ECO:0007669"/>
    <property type="project" value="InterPro"/>
</dbReference>
<organism evidence="3">
    <name type="scientific">Chromera velia CCMP2878</name>
    <dbReference type="NCBI Taxonomy" id="1169474"/>
    <lineage>
        <taxon>Eukaryota</taxon>
        <taxon>Sar</taxon>
        <taxon>Alveolata</taxon>
        <taxon>Colpodellida</taxon>
        <taxon>Chromeraceae</taxon>
        <taxon>Chromera</taxon>
    </lineage>
</organism>
<feature type="compositionally biased region" description="Basic and acidic residues" evidence="1">
    <location>
        <begin position="192"/>
        <end position="204"/>
    </location>
</feature>
<dbReference type="Gene3D" id="2.60.40.10">
    <property type="entry name" value="Immunoglobulins"/>
    <property type="match status" value="1"/>
</dbReference>
<evidence type="ECO:0000256" key="1">
    <source>
        <dbReference type="SAM" id="MobiDB-lite"/>
    </source>
</evidence>
<dbReference type="Pfam" id="PF00686">
    <property type="entry name" value="CBM_20"/>
    <property type="match status" value="1"/>
</dbReference>